<dbReference type="CDD" id="cd09859">
    <property type="entry name" value="PIN_53EXO"/>
    <property type="match status" value="1"/>
</dbReference>
<dbReference type="SUPFAM" id="SSF56672">
    <property type="entry name" value="DNA/RNA polymerases"/>
    <property type="match status" value="1"/>
</dbReference>
<dbReference type="FunFam" id="1.10.150.20:FF:000002">
    <property type="entry name" value="DNA polymerase I"/>
    <property type="match status" value="1"/>
</dbReference>
<keyword evidence="3 15" id="KW-0548">Nucleotidyltransferase</keyword>
<dbReference type="InterPro" id="IPR012337">
    <property type="entry name" value="RNaseH-like_sf"/>
</dbReference>
<comment type="similarity">
    <text evidence="1 15">Belongs to the DNA polymerase type-A family.</text>
</comment>
<dbReference type="InterPro" id="IPR002421">
    <property type="entry name" value="5-3_exonuclease"/>
</dbReference>
<dbReference type="PANTHER" id="PTHR10133">
    <property type="entry name" value="DNA POLYMERASE I"/>
    <property type="match status" value="1"/>
</dbReference>
<dbReference type="EMBL" id="CP024988">
    <property type="protein sequence ID" value="AWT26366.1"/>
    <property type="molecule type" value="Genomic_DNA"/>
</dbReference>
<dbReference type="InterPro" id="IPR002298">
    <property type="entry name" value="DNA_polymerase_A"/>
</dbReference>
<dbReference type="InterPro" id="IPR054690">
    <property type="entry name" value="DNA_polI_exonuclease"/>
</dbReference>
<evidence type="ECO:0000256" key="12">
    <source>
        <dbReference type="ARBA" id="ARBA00049244"/>
    </source>
</evidence>
<dbReference type="GO" id="GO:0003887">
    <property type="term" value="F:DNA-directed DNA polymerase activity"/>
    <property type="evidence" value="ECO:0007669"/>
    <property type="project" value="UniProtKB-UniRule"/>
</dbReference>
<name>A0A2Z3YPB9_9CORY</name>
<dbReference type="CDD" id="cd09898">
    <property type="entry name" value="H3TH_53EXO"/>
    <property type="match status" value="1"/>
</dbReference>
<evidence type="ECO:0000256" key="11">
    <source>
        <dbReference type="ARBA" id="ARBA00023204"/>
    </source>
</evidence>
<comment type="catalytic activity">
    <reaction evidence="12 15">
        <text>DNA(n) + a 2'-deoxyribonucleoside 5'-triphosphate = DNA(n+1) + diphosphate</text>
        <dbReference type="Rhea" id="RHEA:22508"/>
        <dbReference type="Rhea" id="RHEA-COMP:17339"/>
        <dbReference type="Rhea" id="RHEA-COMP:17340"/>
        <dbReference type="ChEBI" id="CHEBI:33019"/>
        <dbReference type="ChEBI" id="CHEBI:61560"/>
        <dbReference type="ChEBI" id="CHEBI:173112"/>
        <dbReference type="EC" id="2.7.7.7"/>
    </reaction>
</comment>
<evidence type="ECO:0000256" key="3">
    <source>
        <dbReference type="ARBA" id="ARBA00022695"/>
    </source>
</evidence>
<comment type="function">
    <text evidence="13">In addition to polymerase activity, this DNA polymerase exhibits 3'-5' and 5'-3' exonuclease activity.</text>
</comment>
<keyword evidence="20" id="KW-1185">Reference proteome</keyword>
<dbReference type="Proteomes" id="UP000247696">
    <property type="component" value="Chromosome"/>
</dbReference>
<keyword evidence="4 15" id="KW-0235">DNA replication</keyword>
<evidence type="ECO:0000256" key="4">
    <source>
        <dbReference type="ARBA" id="ARBA00022705"/>
    </source>
</evidence>
<dbReference type="EC" id="2.7.7.7" evidence="14 15"/>
<dbReference type="FunFam" id="3.40.50.1010:FF:000001">
    <property type="entry name" value="DNA polymerase I"/>
    <property type="match status" value="1"/>
</dbReference>
<dbReference type="Gene3D" id="3.30.70.370">
    <property type="match status" value="1"/>
</dbReference>
<dbReference type="CDD" id="cd06140">
    <property type="entry name" value="DNA_polA_I_Bacillus_like_exo"/>
    <property type="match status" value="1"/>
</dbReference>
<dbReference type="CDD" id="cd08637">
    <property type="entry name" value="DNA_pol_A_pol_I_C"/>
    <property type="match status" value="1"/>
</dbReference>
<dbReference type="InterPro" id="IPR020045">
    <property type="entry name" value="DNA_polI_H3TH"/>
</dbReference>
<keyword evidence="5" id="KW-0540">Nuclease</keyword>
<dbReference type="SMART" id="SM00482">
    <property type="entry name" value="POLAc"/>
    <property type="match status" value="1"/>
</dbReference>
<dbReference type="GO" id="GO:0003677">
    <property type="term" value="F:DNA binding"/>
    <property type="evidence" value="ECO:0007669"/>
    <property type="project" value="UniProtKB-UniRule"/>
</dbReference>
<evidence type="ECO:0000256" key="9">
    <source>
        <dbReference type="ARBA" id="ARBA00022932"/>
    </source>
</evidence>
<keyword evidence="7 15" id="KW-0378">Hydrolase</keyword>
<keyword evidence="10 15" id="KW-0238">DNA-binding</keyword>
<protein>
    <recommendedName>
        <fullName evidence="14 15">DNA polymerase I</fullName>
        <ecNumber evidence="14 15">2.7.7.7</ecNumber>
    </recommendedName>
</protein>
<evidence type="ECO:0000256" key="15">
    <source>
        <dbReference type="RuleBase" id="RU004460"/>
    </source>
</evidence>
<dbReference type="Gene3D" id="3.30.420.10">
    <property type="entry name" value="Ribonuclease H-like superfamily/Ribonuclease H"/>
    <property type="match status" value="1"/>
</dbReference>
<dbReference type="FunFam" id="1.10.150.20:FF:000003">
    <property type="entry name" value="DNA polymerase I"/>
    <property type="match status" value="1"/>
</dbReference>
<gene>
    <name evidence="15 19" type="primary">polA</name>
    <name evidence="19" type="ORF">Csp1_15810</name>
</gene>
<organism evidence="19 20">
    <name type="scientific">Corynebacterium provencense</name>
    <dbReference type="NCBI Taxonomy" id="1737425"/>
    <lineage>
        <taxon>Bacteria</taxon>
        <taxon>Bacillati</taxon>
        <taxon>Actinomycetota</taxon>
        <taxon>Actinomycetes</taxon>
        <taxon>Mycobacteriales</taxon>
        <taxon>Corynebacteriaceae</taxon>
        <taxon>Corynebacterium</taxon>
    </lineage>
</organism>
<dbReference type="InterPro" id="IPR036279">
    <property type="entry name" value="5-3_exonuclease_C_sf"/>
</dbReference>
<dbReference type="SUPFAM" id="SSF88723">
    <property type="entry name" value="PIN domain-like"/>
    <property type="match status" value="1"/>
</dbReference>
<dbReference type="AlphaFoldDB" id="A0A2Z3YPB9"/>
<dbReference type="Gene3D" id="1.10.150.20">
    <property type="entry name" value="5' to 3' exonuclease, C-terminal subdomain"/>
    <property type="match status" value="2"/>
</dbReference>
<dbReference type="Pfam" id="PF02739">
    <property type="entry name" value="5_3_exonuc_N"/>
    <property type="match status" value="1"/>
</dbReference>
<dbReference type="Pfam" id="PF00476">
    <property type="entry name" value="DNA_pol_A"/>
    <property type="match status" value="1"/>
</dbReference>
<evidence type="ECO:0000259" key="18">
    <source>
        <dbReference type="SMART" id="SM00482"/>
    </source>
</evidence>
<keyword evidence="9 15" id="KW-0239">DNA-directed DNA polymerase</keyword>
<evidence type="ECO:0000256" key="7">
    <source>
        <dbReference type="ARBA" id="ARBA00022801"/>
    </source>
</evidence>
<evidence type="ECO:0000259" key="17">
    <source>
        <dbReference type="SMART" id="SM00475"/>
    </source>
</evidence>
<evidence type="ECO:0000256" key="8">
    <source>
        <dbReference type="ARBA" id="ARBA00022839"/>
    </source>
</evidence>
<dbReference type="InterPro" id="IPR036397">
    <property type="entry name" value="RNaseH_sf"/>
</dbReference>
<dbReference type="GO" id="GO:0006261">
    <property type="term" value="P:DNA-templated DNA replication"/>
    <property type="evidence" value="ECO:0007669"/>
    <property type="project" value="UniProtKB-UniRule"/>
</dbReference>
<feature type="region of interest" description="Disordered" evidence="16">
    <location>
        <begin position="14"/>
        <end position="65"/>
    </location>
</feature>
<dbReference type="InterPro" id="IPR019760">
    <property type="entry name" value="DNA-dir_DNA_pol_A_CS"/>
</dbReference>
<dbReference type="Gene3D" id="1.20.1060.10">
    <property type="entry name" value="Taq DNA Polymerase, Chain T, domain 4"/>
    <property type="match status" value="1"/>
</dbReference>
<evidence type="ECO:0000256" key="16">
    <source>
        <dbReference type="SAM" id="MobiDB-lite"/>
    </source>
</evidence>
<evidence type="ECO:0000313" key="20">
    <source>
        <dbReference type="Proteomes" id="UP000247696"/>
    </source>
</evidence>
<evidence type="ECO:0000256" key="13">
    <source>
        <dbReference type="ARBA" id="ARBA00053603"/>
    </source>
</evidence>
<evidence type="ECO:0000256" key="14">
    <source>
        <dbReference type="NCBIfam" id="TIGR00593"/>
    </source>
</evidence>
<comment type="function">
    <text evidence="15">In addition to polymerase activity, this DNA polymerase exhibits 5'-3' exonuclease activity.</text>
</comment>
<reference evidence="20" key="1">
    <citation type="submission" date="2017-11" db="EMBL/GenBank/DDBJ databases">
        <title>Otitis media/interna in a cat caused by the recently described species Corynebacterium provencense.</title>
        <authorList>
            <person name="Kittl S."/>
            <person name="Brodard I."/>
            <person name="Rychener L."/>
            <person name="Jores J."/>
            <person name="Roosje P."/>
            <person name="Gobeli Brawand S."/>
        </authorList>
    </citation>
    <scope>NUCLEOTIDE SEQUENCE [LARGE SCALE GENOMIC DNA]</scope>
    <source>
        <strain evidence="20">17KM38</strain>
    </source>
</reference>
<accession>A0A2Z3YPB9</accession>
<dbReference type="SMART" id="SM00475">
    <property type="entry name" value="53EXOc"/>
    <property type="match status" value="1"/>
</dbReference>
<proteinExistence type="inferred from homology"/>
<keyword evidence="11 15" id="KW-0234">DNA repair</keyword>
<dbReference type="InterPro" id="IPR008918">
    <property type="entry name" value="HhH2"/>
</dbReference>
<dbReference type="InterPro" id="IPR020046">
    <property type="entry name" value="5-3_exonucl_a-hlix_arch_N"/>
</dbReference>
<dbReference type="InterPro" id="IPR029060">
    <property type="entry name" value="PIN-like_dom_sf"/>
</dbReference>
<dbReference type="Pfam" id="PF22619">
    <property type="entry name" value="DNA_polI_exo1"/>
    <property type="match status" value="1"/>
</dbReference>
<dbReference type="Gene3D" id="3.40.50.1010">
    <property type="entry name" value="5'-nuclease"/>
    <property type="match status" value="1"/>
</dbReference>
<dbReference type="GO" id="GO:0008409">
    <property type="term" value="F:5'-3' exonuclease activity"/>
    <property type="evidence" value="ECO:0007669"/>
    <property type="project" value="UniProtKB-UniRule"/>
</dbReference>
<dbReference type="NCBIfam" id="NF004397">
    <property type="entry name" value="PRK05755.1"/>
    <property type="match status" value="1"/>
</dbReference>
<dbReference type="SUPFAM" id="SSF53098">
    <property type="entry name" value="Ribonuclease H-like"/>
    <property type="match status" value="1"/>
</dbReference>
<evidence type="ECO:0000256" key="5">
    <source>
        <dbReference type="ARBA" id="ARBA00022722"/>
    </source>
</evidence>
<feature type="domain" description="DNA-directed DNA polymerase family A palm" evidence="18">
    <location>
        <begin position="714"/>
        <end position="921"/>
    </location>
</feature>
<dbReference type="SUPFAM" id="SSF47807">
    <property type="entry name" value="5' to 3' exonuclease, C-terminal subdomain"/>
    <property type="match status" value="1"/>
</dbReference>
<dbReference type="KEGG" id="cpre:Csp1_15810"/>
<dbReference type="InterPro" id="IPR018320">
    <property type="entry name" value="DNA_polymerase_1"/>
</dbReference>
<keyword evidence="6 15" id="KW-0227">DNA damage</keyword>
<evidence type="ECO:0000256" key="2">
    <source>
        <dbReference type="ARBA" id="ARBA00022679"/>
    </source>
</evidence>
<evidence type="ECO:0000256" key="1">
    <source>
        <dbReference type="ARBA" id="ARBA00007705"/>
    </source>
</evidence>
<keyword evidence="8 15" id="KW-0269">Exonuclease</keyword>
<dbReference type="InterPro" id="IPR043502">
    <property type="entry name" value="DNA/RNA_pol_sf"/>
</dbReference>
<evidence type="ECO:0000313" key="19">
    <source>
        <dbReference type="EMBL" id="AWT26366.1"/>
    </source>
</evidence>
<dbReference type="GO" id="GO:0006302">
    <property type="term" value="P:double-strand break repair"/>
    <property type="evidence" value="ECO:0007669"/>
    <property type="project" value="TreeGrafter"/>
</dbReference>
<dbReference type="InterPro" id="IPR001098">
    <property type="entry name" value="DNA-dir_DNA_pol_A_palm_dom"/>
</dbReference>
<feature type="domain" description="5'-3' exonuclease" evidence="17">
    <location>
        <begin position="68"/>
        <end position="332"/>
    </location>
</feature>
<dbReference type="Pfam" id="PF01367">
    <property type="entry name" value="5_3_exonuc"/>
    <property type="match status" value="1"/>
</dbReference>
<dbReference type="PRINTS" id="PR00868">
    <property type="entry name" value="DNAPOLI"/>
</dbReference>
<dbReference type="SMART" id="SM00279">
    <property type="entry name" value="HhH2"/>
    <property type="match status" value="1"/>
</dbReference>
<evidence type="ECO:0000256" key="10">
    <source>
        <dbReference type="ARBA" id="ARBA00023125"/>
    </source>
</evidence>
<dbReference type="NCBIfam" id="TIGR00593">
    <property type="entry name" value="pola"/>
    <property type="match status" value="1"/>
</dbReference>
<evidence type="ECO:0000256" key="6">
    <source>
        <dbReference type="ARBA" id="ARBA00022763"/>
    </source>
</evidence>
<sequence length="958" mass="103599">MATRIARSTLGELFRRPVSGHMPVQADPDAGTSAPTTFPQNPFPQEGPMTDVAPPKTRSDSTDKATAGQSTLLLLDGHSLAFRAFYALPVQNFSTTGGQHTNAVYGFLGMLLGLVETEKPTHVAAAFDLAGPTFRSEQFPAYKAQRPSTPPEFHGQVELIRRTLQALGVTTLSKESYEADDIIATLATRGREAGMRVLVCTGDRDSFQLVSDDVTVLYTLRGVSELDRFTPGRVLEKYGVTPAQYPDLAALRGDTSDNMPGVPGVGPKTAQKWITTYGSLDGVVEHIDEIGGKVGQALRDHLDDVLLARNITEMVRDLDLGEEGSLDALVPGNPDPAAALAVFESLQFGTTLRNRAFRTFGVEFEDGGTTELTLDAPGNGKLAKWLAAHTAWKVDRPAGDATVNRPLAVVVTGLGTPYGGRADRIALLDPVPGEDAAVHVVDIDLSDQDPADEATLRDWLADRGAPKWVHDAKTEWHKLNGSGLRLDGVEHDTALAAYLLRPDLRTGDLADVVQRHVGHELPADAPGPSRAQAVTELVVALTPELADIGAMELYLDLEVPLSTVLARMEATGIAVDRAELTALAGDYEGKIATEVAAARRIAGDPELNLSSPKQLQRVLFEQLGLPTTKKTKTGFSTAAGELEKLAASHPHPFLGHLMAHREYQKMKSTIDGLIESVADDGRIHTTFNQRGAATGRLSSSDPNLQNIPVRTGAGRRIREAFRVGSGYETLVTADYSQIEMRVMAHLSGDPGLTEAYRNGEDLHNYVGSRVFDVPVDQVTPELRRRVKAMSYGLVYGLSPYGLSQQLRISAGEAKQITENYFERFGGVKRYLDEVVARARETGYTETLYGRRRYLPELNSSNRVAAEAAGRAALNAPIQGTAADIIKRAMLRVDREFTRRDLASRVLLQVHDELVVEVADGEKDVVTEVLGEQMDAAAELNVPLDVSTGEGETWDAAGH</sequence>
<dbReference type="STRING" id="1737425.GCA_900049755_02503"/>
<keyword evidence="2 15" id="KW-0808">Transferase</keyword>
<dbReference type="PANTHER" id="PTHR10133:SF27">
    <property type="entry name" value="DNA POLYMERASE NU"/>
    <property type="match status" value="1"/>
</dbReference>
<dbReference type="PROSITE" id="PS00447">
    <property type="entry name" value="DNA_POLYMERASE_A"/>
    <property type="match status" value="1"/>
</dbReference>